<dbReference type="NCBIfam" id="TIGR01280">
    <property type="entry name" value="xseB"/>
    <property type="match status" value="1"/>
</dbReference>
<reference evidence="8" key="2">
    <citation type="journal article" date="2021" name="PeerJ">
        <title>Extensive microbial diversity within the chicken gut microbiome revealed by metagenomics and culture.</title>
        <authorList>
            <person name="Gilroy R."/>
            <person name="Ravi A."/>
            <person name="Getino M."/>
            <person name="Pursley I."/>
            <person name="Horton D.L."/>
            <person name="Alikhan N.F."/>
            <person name="Baker D."/>
            <person name="Gharbi K."/>
            <person name="Hall N."/>
            <person name="Watson M."/>
            <person name="Adriaenssens E.M."/>
            <person name="Foster-Nyarko E."/>
            <person name="Jarju S."/>
            <person name="Secka A."/>
            <person name="Antonio M."/>
            <person name="Oren A."/>
            <person name="Chaudhuri R.R."/>
            <person name="La Ragione R."/>
            <person name="Hildebrand F."/>
            <person name="Pallen M.J."/>
        </authorList>
    </citation>
    <scope>NUCLEOTIDE SEQUENCE</scope>
    <source>
        <strain evidence="8">17213</strain>
    </source>
</reference>
<keyword evidence="2 6" id="KW-0963">Cytoplasm</keyword>
<dbReference type="InterPro" id="IPR003761">
    <property type="entry name" value="Exonuc_VII_S"/>
</dbReference>
<dbReference type="SUPFAM" id="SSF116842">
    <property type="entry name" value="XseB-like"/>
    <property type="match status" value="1"/>
</dbReference>
<keyword evidence="5 6" id="KW-0269">Exonuclease</keyword>
<accession>A0A9D9GTC3</accession>
<organism evidence="8 9">
    <name type="scientific">Candidatus Avisuccinivibrio stercorigallinarum</name>
    <dbReference type="NCBI Taxonomy" id="2840704"/>
    <lineage>
        <taxon>Bacteria</taxon>
        <taxon>Pseudomonadati</taxon>
        <taxon>Pseudomonadota</taxon>
        <taxon>Gammaproteobacteria</taxon>
        <taxon>Aeromonadales</taxon>
        <taxon>Succinivibrionaceae</taxon>
        <taxon>Succinivibrionaceae incertae sedis</taxon>
        <taxon>Candidatus Avisuccinivibrio</taxon>
    </lineage>
</organism>
<dbReference type="PANTHER" id="PTHR34137">
    <property type="entry name" value="EXODEOXYRIBONUCLEASE 7 SMALL SUBUNIT"/>
    <property type="match status" value="1"/>
</dbReference>
<dbReference type="GO" id="GO:0005829">
    <property type="term" value="C:cytosol"/>
    <property type="evidence" value="ECO:0007669"/>
    <property type="project" value="TreeGrafter"/>
</dbReference>
<dbReference type="GO" id="GO:0009318">
    <property type="term" value="C:exodeoxyribonuclease VII complex"/>
    <property type="evidence" value="ECO:0007669"/>
    <property type="project" value="UniProtKB-UniRule"/>
</dbReference>
<comment type="function">
    <text evidence="6">Bidirectionally degrades single-stranded DNA into large acid-insoluble oligonucleotides, which are then degraded further into small acid-soluble oligonucleotides.</text>
</comment>
<evidence type="ECO:0000313" key="8">
    <source>
        <dbReference type="EMBL" id="MBO8415764.1"/>
    </source>
</evidence>
<comment type="similarity">
    <text evidence="1 6">Belongs to the XseB family.</text>
</comment>
<comment type="subunit">
    <text evidence="6">Heterooligomer composed of large and small subunits.</text>
</comment>
<dbReference type="EMBL" id="JADINH010000111">
    <property type="protein sequence ID" value="MBO8415764.1"/>
    <property type="molecule type" value="Genomic_DNA"/>
</dbReference>
<feature type="region of interest" description="Disordered" evidence="7">
    <location>
        <begin position="63"/>
        <end position="85"/>
    </location>
</feature>
<dbReference type="InterPro" id="IPR037004">
    <property type="entry name" value="Exonuc_VII_ssu_sf"/>
</dbReference>
<evidence type="ECO:0000256" key="1">
    <source>
        <dbReference type="ARBA" id="ARBA00009998"/>
    </source>
</evidence>
<evidence type="ECO:0000256" key="6">
    <source>
        <dbReference type="HAMAP-Rule" id="MF_00337"/>
    </source>
</evidence>
<dbReference type="GO" id="GO:0008855">
    <property type="term" value="F:exodeoxyribonuclease VII activity"/>
    <property type="evidence" value="ECO:0007669"/>
    <property type="project" value="UniProtKB-UniRule"/>
</dbReference>
<evidence type="ECO:0000256" key="3">
    <source>
        <dbReference type="ARBA" id="ARBA00022722"/>
    </source>
</evidence>
<dbReference type="EC" id="3.1.11.6" evidence="6"/>
<comment type="catalytic activity">
    <reaction evidence="6">
        <text>Exonucleolytic cleavage in either 5'- to 3'- or 3'- to 5'-direction to yield nucleoside 5'-phosphates.</text>
        <dbReference type="EC" id="3.1.11.6"/>
    </reaction>
</comment>
<dbReference type="Proteomes" id="UP000823631">
    <property type="component" value="Unassembled WGS sequence"/>
</dbReference>
<gene>
    <name evidence="6 8" type="primary">xseB</name>
    <name evidence="8" type="ORF">IAB19_05235</name>
</gene>
<protein>
    <recommendedName>
        <fullName evidence="6">Exodeoxyribonuclease 7 small subunit</fullName>
        <ecNumber evidence="6">3.1.11.6</ecNumber>
    </recommendedName>
    <alternativeName>
        <fullName evidence="6">Exodeoxyribonuclease VII small subunit</fullName>
        <shortName evidence="6">Exonuclease VII small subunit</shortName>
    </alternativeName>
</protein>
<dbReference type="Gene3D" id="1.10.287.1040">
    <property type="entry name" value="Exonuclease VII, small subunit"/>
    <property type="match status" value="1"/>
</dbReference>
<dbReference type="HAMAP" id="MF_00337">
    <property type="entry name" value="Exonuc_7_S"/>
    <property type="match status" value="1"/>
</dbReference>
<dbReference type="Pfam" id="PF02609">
    <property type="entry name" value="Exonuc_VII_S"/>
    <property type="match status" value="1"/>
</dbReference>
<comment type="caution">
    <text evidence="8">The sequence shown here is derived from an EMBL/GenBank/DDBJ whole genome shotgun (WGS) entry which is preliminary data.</text>
</comment>
<dbReference type="AlphaFoldDB" id="A0A9D9GTC3"/>
<keyword evidence="3 6" id="KW-0540">Nuclease</keyword>
<reference evidence="8" key="1">
    <citation type="submission" date="2020-10" db="EMBL/GenBank/DDBJ databases">
        <authorList>
            <person name="Gilroy R."/>
        </authorList>
    </citation>
    <scope>NUCLEOTIDE SEQUENCE</scope>
    <source>
        <strain evidence="8">17213</strain>
    </source>
</reference>
<dbReference type="GO" id="GO:0006308">
    <property type="term" value="P:DNA catabolic process"/>
    <property type="evidence" value="ECO:0007669"/>
    <property type="project" value="UniProtKB-UniRule"/>
</dbReference>
<keyword evidence="4 6" id="KW-0378">Hydrolase</keyword>
<evidence type="ECO:0000256" key="5">
    <source>
        <dbReference type="ARBA" id="ARBA00022839"/>
    </source>
</evidence>
<evidence type="ECO:0000256" key="4">
    <source>
        <dbReference type="ARBA" id="ARBA00022801"/>
    </source>
</evidence>
<sequence>MAENNNKALEERFAELQQIIEKLEQGTLPLDESIAAYARGMQLSASCRKTLDEMNEKVKKARELLDEGRGQGQLPEGAAGPGTEF</sequence>
<evidence type="ECO:0000313" key="9">
    <source>
        <dbReference type="Proteomes" id="UP000823631"/>
    </source>
</evidence>
<comment type="subcellular location">
    <subcellularLocation>
        <location evidence="6">Cytoplasm</location>
    </subcellularLocation>
</comment>
<dbReference type="PANTHER" id="PTHR34137:SF1">
    <property type="entry name" value="EXODEOXYRIBONUCLEASE 7 SMALL SUBUNIT"/>
    <property type="match status" value="1"/>
</dbReference>
<evidence type="ECO:0000256" key="2">
    <source>
        <dbReference type="ARBA" id="ARBA00022490"/>
    </source>
</evidence>
<evidence type="ECO:0000256" key="7">
    <source>
        <dbReference type="SAM" id="MobiDB-lite"/>
    </source>
</evidence>
<proteinExistence type="inferred from homology"/>
<name>A0A9D9GTC3_9GAMM</name>